<dbReference type="InterPro" id="IPR036388">
    <property type="entry name" value="WH-like_DNA-bd_sf"/>
</dbReference>
<feature type="domain" description="HTH gntR-type" evidence="4">
    <location>
        <begin position="11"/>
        <end position="79"/>
    </location>
</feature>
<accession>A0A3G1KMT2</accession>
<sequence length="129" mass="14124">MLLTIDLASDQPIYLQIRNGVVEGIANGKLKDGDMLPPVRMLASELGVNLHTVNKAYKMLKLGGFVKMVRNRGTVISLGGSGRDSKDFMEAATETLRNIVSEAITRSIGREQLIGIINRLYHETGGDRL</sequence>
<dbReference type="GO" id="GO:0003700">
    <property type="term" value="F:DNA-binding transcription factor activity"/>
    <property type="evidence" value="ECO:0007669"/>
    <property type="project" value="InterPro"/>
</dbReference>
<dbReference type="Gene3D" id="1.10.10.10">
    <property type="entry name" value="Winged helix-like DNA-binding domain superfamily/Winged helix DNA-binding domain"/>
    <property type="match status" value="1"/>
</dbReference>
<dbReference type="PANTHER" id="PTHR38445:SF12">
    <property type="entry name" value="GNTR-FAMILY TRANSCRIPTIONAL REGULATOR"/>
    <property type="match status" value="1"/>
</dbReference>
<evidence type="ECO:0000256" key="2">
    <source>
        <dbReference type="ARBA" id="ARBA00023125"/>
    </source>
</evidence>
<dbReference type="CDD" id="cd07377">
    <property type="entry name" value="WHTH_GntR"/>
    <property type="match status" value="1"/>
</dbReference>
<reference evidence="5 6" key="1">
    <citation type="submission" date="2016-10" db="EMBL/GenBank/DDBJ databases">
        <title>Complete Genome Sequence of Peptococcaceae strain DCMF.</title>
        <authorList>
            <person name="Edwards R.J."/>
            <person name="Holland S.I."/>
            <person name="Deshpande N.P."/>
            <person name="Wong Y.K."/>
            <person name="Ertan H."/>
            <person name="Manefield M."/>
            <person name="Russell T.L."/>
            <person name="Lee M.J."/>
        </authorList>
    </citation>
    <scope>NUCLEOTIDE SEQUENCE [LARGE SCALE GENOMIC DNA]</scope>
    <source>
        <strain evidence="5 6">DCMF</strain>
    </source>
</reference>
<dbReference type="KEGG" id="fwa:DCMF_02265"/>
<dbReference type="RefSeq" id="WP_148132938.1">
    <property type="nucleotide sequence ID" value="NZ_CP017634.1"/>
</dbReference>
<dbReference type="AlphaFoldDB" id="A0A3G1KMT2"/>
<keyword evidence="6" id="KW-1185">Reference proteome</keyword>
<evidence type="ECO:0000313" key="6">
    <source>
        <dbReference type="Proteomes" id="UP000323521"/>
    </source>
</evidence>
<evidence type="ECO:0000313" key="5">
    <source>
        <dbReference type="EMBL" id="ATW23774.1"/>
    </source>
</evidence>
<evidence type="ECO:0000256" key="1">
    <source>
        <dbReference type="ARBA" id="ARBA00023015"/>
    </source>
</evidence>
<keyword evidence="2" id="KW-0238">DNA-binding</keyword>
<dbReference type="EMBL" id="CP017634">
    <property type="protein sequence ID" value="ATW23774.1"/>
    <property type="molecule type" value="Genomic_DNA"/>
</dbReference>
<organism evidence="5 6">
    <name type="scientific">Formimonas warabiya</name>
    <dbReference type="NCBI Taxonomy" id="1761012"/>
    <lineage>
        <taxon>Bacteria</taxon>
        <taxon>Bacillati</taxon>
        <taxon>Bacillota</taxon>
        <taxon>Clostridia</taxon>
        <taxon>Eubacteriales</taxon>
        <taxon>Peptococcaceae</taxon>
        <taxon>Candidatus Formimonas</taxon>
    </lineage>
</organism>
<evidence type="ECO:0000256" key="3">
    <source>
        <dbReference type="ARBA" id="ARBA00023163"/>
    </source>
</evidence>
<keyword evidence="3" id="KW-0804">Transcription</keyword>
<gene>
    <name evidence="5" type="ORF">DCMF_02265</name>
</gene>
<dbReference type="PROSITE" id="PS50949">
    <property type="entry name" value="HTH_GNTR"/>
    <property type="match status" value="1"/>
</dbReference>
<dbReference type="SUPFAM" id="SSF46785">
    <property type="entry name" value="Winged helix' DNA-binding domain"/>
    <property type="match status" value="1"/>
</dbReference>
<protein>
    <submittedName>
        <fullName evidence="5">GntR family transcriptional regulator</fullName>
    </submittedName>
</protein>
<dbReference type="OrthoDB" id="9801546at2"/>
<dbReference type="InterPro" id="IPR000524">
    <property type="entry name" value="Tscrpt_reg_HTH_GntR"/>
</dbReference>
<proteinExistence type="predicted"/>
<dbReference type="InterPro" id="IPR036390">
    <property type="entry name" value="WH_DNA-bd_sf"/>
</dbReference>
<keyword evidence="1" id="KW-0805">Transcription regulation</keyword>
<dbReference type="GO" id="GO:0003677">
    <property type="term" value="F:DNA binding"/>
    <property type="evidence" value="ECO:0007669"/>
    <property type="project" value="UniProtKB-KW"/>
</dbReference>
<dbReference type="Pfam" id="PF00392">
    <property type="entry name" value="GntR"/>
    <property type="match status" value="1"/>
</dbReference>
<dbReference type="Proteomes" id="UP000323521">
    <property type="component" value="Chromosome"/>
</dbReference>
<evidence type="ECO:0000259" key="4">
    <source>
        <dbReference type="PROSITE" id="PS50949"/>
    </source>
</evidence>
<name>A0A3G1KMT2_FORW1</name>
<dbReference type="PANTHER" id="PTHR38445">
    <property type="entry name" value="HTH-TYPE TRANSCRIPTIONAL REPRESSOR YTRA"/>
    <property type="match status" value="1"/>
</dbReference>
<dbReference type="SMART" id="SM00345">
    <property type="entry name" value="HTH_GNTR"/>
    <property type="match status" value="1"/>
</dbReference>